<dbReference type="Proteomes" id="UP001497516">
    <property type="component" value="Chromosome 4"/>
</dbReference>
<evidence type="ECO:0000313" key="2">
    <source>
        <dbReference type="EMBL" id="CAL1381575.1"/>
    </source>
</evidence>
<proteinExistence type="predicted"/>
<feature type="region of interest" description="Disordered" evidence="1">
    <location>
        <begin position="1"/>
        <end position="70"/>
    </location>
</feature>
<evidence type="ECO:0000256" key="1">
    <source>
        <dbReference type="SAM" id="MobiDB-lite"/>
    </source>
</evidence>
<gene>
    <name evidence="2" type="ORF">LTRI10_LOCUS22947</name>
</gene>
<accession>A0AAV2E7U9</accession>
<name>A0AAV2E7U9_9ROSI</name>
<feature type="compositionally biased region" description="Basic and acidic residues" evidence="1">
    <location>
        <begin position="21"/>
        <end position="37"/>
    </location>
</feature>
<protein>
    <submittedName>
        <fullName evidence="2">Uncharacterized protein</fullName>
    </submittedName>
</protein>
<dbReference type="AlphaFoldDB" id="A0AAV2E7U9"/>
<reference evidence="2 3" key="1">
    <citation type="submission" date="2024-04" db="EMBL/GenBank/DDBJ databases">
        <authorList>
            <person name="Fracassetti M."/>
        </authorList>
    </citation>
    <scope>NUCLEOTIDE SEQUENCE [LARGE SCALE GENOMIC DNA]</scope>
</reference>
<keyword evidence="3" id="KW-1185">Reference proteome</keyword>
<organism evidence="2 3">
    <name type="scientific">Linum trigynum</name>
    <dbReference type="NCBI Taxonomy" id="586398"/>
    <lineage>
        <taxon>Eukaryota</taxon>
        <taxon>Viridiplantae</taxon>
        <taxon>Streptophyta</taxon>
        <taxon>Embryophyta</taxon>
        <taxon>Tracheophyta</taxon>
        <taxon>Spermatophyta</taxon>
        <taxon>Magnoliopsida</taxon>
        <taxon>eudicotyledons</taxon>
        <taxon>Gunneridae</taxon>
        <taxon>Pentapetalae</taxon>
        <taxon>rosids</taxon>
        <taxon>fabids</taxon>
        <taxon>Malpighiales</taxon>
        <taxon>Linaceae</taxon>
        <taxon>Linum</taxon>
    </lineage>
</organism>
<evidence type="ECO:0000313" key="3">
    <source>
        <dbReference type="Proteomes" id="UP001497516"/>
    </source>
</evidence>
<dbReference type="EMBL" id="OZ034817">
    <property type="protein sequence ID" value="CAL1381575.1"/>
    <property type="molecule type" value="Genomic_DNA"/>
</dbReference>
<sequence length="95" mass="10619">MENASPFDSGKRTIVASLNRSESDNQDDGKRSKKETAAAEASATATGKNSNAWRFSEPKPKRKVHKSMKGREIQMVLLQTSYIHRTSTLDLHRSN</sequence>